<feature type="compositionally biased region" description="Polar residues" evidence="1">
    <location>
        <begin position="80"/>
        <end position="89"/>
    </location>
</feature>
<dbReference type="RefSeq" id="WP_157082179.1">
    <property type="nucleotide sequence ID" value="NZ_BCNT01000019.1"/>
</dbReference>
<organism evidence="2 3">
    <name type="scientific">Comamonas terrae</name>
    <dbReference type="NCBI Taxonomy" id="673548"/>
    <lineage>
        <taxon>Bacteria</taxon>
        <taxon>Pseudomonadati</taxon>
        <taxon>Pseudomonadota</taxon>
        <taxon>Betaproteobacteria</taxon>
        <taxon>Burkholderiales</taxon>
        <taxon>Comamonadaceae</taxon>
        <taxon>Comamonas</taxon>
    </lineage>
</organism>
<name>A0ABW5UM44_9BURK</name>
<proteinExistence type="predicted"/>
<protein>
    <recommendedName>
        <fullName evidence="4">DUF3617 family protein</fullName>
    </recommendedName>
</protein>
<sequence length="189" mass="20520">MRNLRQQALAHAGTLLKPVLVLGMCSLAGPALQAQEPERIWAGVEPLKVLQSIEPGLWSLRTRYEPEPSRPQPRSAAQPPVQTDSGCLSPQSIAEDLQDLLSQESDGLSCTGKLLANDEDLGLLQISCPVRSKKDLQRSGRIFQAPPALVEIRRLTAASFRVTSKARDGALGAGMVQVQDYEREGDCPQ</sequence>
<comment type="caution">
    <text evidence="2">The sequence shown here is derived from an EMBL/GenBank/DDBJ whole genome shotgun (WGS) entry which is preliminary data.</text>
</comment>
<evidence type="ECO:0000313" key="3">
    <source>
        <dbReference type="Proteomes" id="UP001597463"/>
    </source>
</evidence>
<evidence type="ECO:0000313" key="2">
    <source>
        <dbReference type="EMBL" id="MFD2754652.1"/>
    </source>
</evidence>
<reference evidence="3" key="1">
    <citation type="journal article" date="2019" name="Int. J. Syst. Evol. Microbiol.">
        <title>The Global Catalogue of Microorganisms (GCM) 10K type strain sequencing project: providing services to taxonomists for standard genome sequencing and annotation.</title>
        <authorList>
            <consortium name="The Broad Institute Genomics Platform"/>
            <consortium name="The Broad Institute Genome Sequencing Center for Infectious Disease"/>
            <person name="Wu L."/>
            <person name="Ma J."/>
        </authorList>
    </citation>
    <scope>NUCLEOTIDE SEQUENCE [LARGE SCALE GENOMIC DNA]</scope>
    <source>
        <strain evidence="3">TISTR 1906</strain>
    </source>
</reference>
<evidence type="ECO:0000256" key="1">
    <source>
        <dbReference type="SAM" id="MobiDB-lite"/>
    </source>
</evidence>
<evidence type="ECO:0008006" key="4">
    <source>
        <dbReference type="Google" id="ProtNLM"/>
    </source>
</evidence>
<keyword evidence="3" id="KW-1185">Reference proteome</keyword>
<feature type="region of interest" description="Disordered" evidence="1">
    <location>
        <begin position="63"/>
        <end position="89"/>
    </location>
</feature>
<dbReference type="Proteomes" id="UP001597463">
    <property type="component" value="Unassembled WGS sequence"/>
</dbReference>
<gene>
    <name evidence="2" type="ORF">ACFSW6_11190</name>
</gene>
<dbReference type="EMBL" id="JBHUMV010000004">
    <property type="protein sequence ID" value="MFD2754652.1"/>
    <property type="molecule type" value="Genomic_DNA"/>
</dbReference>
<accession>A0ABW5UM44</accession>